<accession>A0A1Z1MV05</accession>
<proteinExistence type="predicted"/>
<sequence length="34" mass="3994">MLLNLKLTNIIYKLLITISDTFSKYLCVKSNNFQ</sequence>
<organism evidence="1">
    <name type="scientific">Digenea simplex</name>
    <name type="common">Marine red alga</name>
    <name type="synonym">Conferva simplex</name>
    <dbReference type="NCBI Taxonomy" id="945030"/>
    <lineage>
        <taxon>Eukaryota</taxon>
        <taxon>Rhodophyta</taxon>
        <taxon>Florideophyceae</taxon>
        <taxon>Rhodymeniophycidae</taxon>
        <taxon>Ceramiales</taxon>
        <taxon>Rhodomelaceae</taxon>
        <taxon>Polysiphonioideae</taxon>
        <taxon>Digenea</taxon>
    </lineage>
</organism>
<dbReference type="EMBL" id="MF101465">
    <property type="protein sequence ID" value="ARW69514.1"/>
    <property type="molecule type" value="Genomic_DNA"/>
</dbReference>
<name>A0A1Z1MV05_DIGSM</name>
<keyword evidence="1" id="KW-0934">Plastid</keyword>
<dbReference type="AlphaFoldDB" id="A0A1Z1MV05"/>
<dbReference type="RefSeq" id="YP_009399695.1">
    <property type="nucleotide sequence ID" value="NC_035298.1"/>
</dbReference>
<reference evidence="1" key="1">
    <citation type="journal article" date="2017" name="J. Phycol.">
        <title>Analysis of chloroplast genomes and a supermatrix inform reclassification of the Rhodomelaceae (Rhodophyta).</title>
        <authorList>
            <person name="Diaz-Tapia P."/>
            <person name="Maggs C.A."/>
            <person name="West J.A."/>
            <person name="Verbruggen H."/>
        </authorList>
    </citation>
    <scope>NUCLEOTIDE SEQUENCE</scope>
    <source>
        <strain evidence="1">PD1820</strain>
    </source>
</reference>
<keyword evidence="1" id="KW-0150">Chloroplast</keyword>
<protein>
    <submittedName>
        <fullName evidence="1">Uncharacterized protein</fullName>
    </submittedName>
</protein>
<gene>
    <name evidence="1" type="primary">orf34b</name>
</gene>
<geneLocation type="chloroplast" evidence="1"/>
<evidence type="ECO:0000313" key="1">
    <source>
        <dbReference type="EMBL" id="ARW69514.1"/>
    </source>
</evidence>
<dbReference type="GeneID" id="33362201"/>